<organism evidence="1 2">
    <name type="scientific">Inconstantimicrobium mannanitabidum</name>
    <dbReference type="NCBI Taxonomy" id="1604901"/>
    <lineage>
        <taxon>Bacteria</taxon>
        <taxon>Bacillati</taxon>
        <taxon>Bacillota</taxon>
        <taxon>Clostridia</taxon>
        <taxon>Eubacteriales</taxon>
        <taxon>Clostridiaceae</taxon>
        <taxon>Inconstantimicrobium</taxon>
    </lineage>
</organism>
<keyword evidence="2" id="KW-1185">Reference proteome</keyword>
<dbReference type="Proteomes" id="UP001058074">
    <property type="component" value="Unassembled WGS sequence"/>
</dbReference>
<comment type="caution">
    <text evidence="1">The sequence shown here is derived from an EMBL/GenBank/DDBJ whole genome shotgun (WGS) entry which is preliminary data.</text>
</comment>
<name>A0ACB5REZ2_9CLOT</name>
<accession>A0ACB5REZ2</accession>
<sequence>MKIIAYETRQDEEDYFVEVGERLGVEIIYTKEALNEETIELSKGCNGVTILGHSKINSAILDKLKEFHINYISTRTIGYNHIDIDYAKEVGVKVCNSGYEPNGVADFTIMLMLMSIRHYKQAMFRGNVNDYSLAGLRGREMKDLTVGVLGSGRIGSAVIENLQGFGCKVLVYDAFPNDKVREKAIYVDLDTLYAESDVITLHTPLLKDTYHMIDKKSIDKMKDGVVLINCARGELMDVEDVIEGIETEKIGALGLDVIENEEGIYHQDRRSDILTNRQMAYLRQFPNVTMTQHMAFYTDAAVKSMVNCGIESLYSLFTEGTTKYEIK</sequence>
<evidence type="ECO:0000313" key="2">
    <source>
        <dbReference type="Proteomes" id="UP001058074"/>
    </source>
</evidence>
<dbReference type="EMBL" id="BROD01000001">
    <property type="protein sequence ID" value="GKX67367.1"/>
    <property type="molecule type" value="Genomic_DNA"/>
</dbReference>
<reference evidence="1" key="1">
    <citation type="journal article" date="2025" name="Int. J. Syst. Evol. Microbiol.">
        <title>Inconstantimicrobium mannanitabidum sp. nov., a novel member of the family Clostridiaceae isolated from anoxic soil under the treatment of reductive soil disinfestation.</title>
        <authorList>
            <person name="Ueki A."/>
            <person name="Tonouchi A."/>
            <person name="Honma S."/>
            <person name="Kaku N."/>
            <person name="Ueki K."/>
        </authorList>
    </citation>
    <scope>NUCLEOTIDE SEQUENCE</scope>
    <source>
        <strain evidence="1">TW13</strain>
    </source>
</reference>
<gene>
    <name evidence="1" type="ORF">rsdtw13_26250</name>
</gene>
<evidence type="ECO:0000313" key="1">
    <source>
        <dbReference type="EMBL" id="GKX67367.1"/>
    </source>
</evidence>
<proteinExistence type="predicted"/>
<protein>
    <submittedName>
        <fullName evidence="1">Lactate dehydrogenase</fullName>
    </submittedName>
</protein>